<dbReference type="EMBL" id="CP036532">
    <property type="protein sequence ID" value="QBK31294.1"/>
    <property type="molecule type" value="Genomic_DNA"/>
</dbReference>
<dbReference type="PANTHER" id="PTHR33620">
    <property type="entry name" value="UREASE ACCESSORY PROTEIN F"/>
    <property type="match status" value="1"/>
</dbReference>
<dbReference type="Proteomes" id="UP000293719">
    <property type="component" value="Chromosome"/>
</dbReference>
<dbReference type="GeneID" id="90768060"/>
<dbReference type="InterPro" id="IPR002639">
    <property type="entry name" value="UreF"/>
</dbReference>
<reference evidence="4 5" key="1">
    <citation type="journal article" date="2017" name="Int. J. Syst. Evol. Microbiol.">
        <title>Roseitalea porphyridii gen. nov., sp. nov., isolated from a red alga, and reclassification of Hoeflea suaedae Chung et al. 2013 as Pseudohoeflea suaedae gen. nov., comb. nov.</title>
        <authorList>
            <person name="Hyeon J.W."/>
            <person name="Jeong S.E."/>
            <person name="Baek K."/>
            <person name="Jeon C.O."/>
        </authorList>
    </citation>
    <scope>NUCLEOTIDE SEQUENCE [LARGE SCALE GENOMIC DNA]</scope>
    <source>
        <strain evidence="4 5">MA7-20</strain>
    </source>
</reference>
<comment type="similarity">
    <text evidence="3">Belongs to the UreF family.</text>
</comment>
<dbReference type="Gene3D" id="1.10.4190.10">
    <property type="entry name" value="Urease accessory protein UreF"/>
    <property type="match status" value="1"/>
</dbReference>
<keyword evidence="3" id="KW-0963">Cytoplasm</keyword>
<name>A0A4P6V3F4_9HYPH</name>
<dbReference type="GO" id="GO:0016151">
    <property type="term" value="F:nickel cation binding"/>
    <property type="evidence" value="ECO:0007669"/>
    <property type="project" value="UniProtKB-UniRule"/>
</dbReference>
<comment type="subunit">
    <text evidence="3">UreD, UreF and UreG form a complex that acts as a GTP-hydrolysis-dependent molecular chaperone, activating the urease apoprotein by helping to assemble the nickel containing metallocenter of UreC. The UreE protein probably delivers the nickel.</text>
</comment>
<dbReference type="HAMAP" id="MF_01385">
    <property type="entry name" value="UreF"/>
    <property type="match status" value="1"/>
</dbReference>
<dbReference type="Pfam" id="PF01730">
    <property type="entry name" value="UreF"/>
    <property type="match status" value="1"/>
</dbReference>
<evidence type="ECO:0000313" key="4">
    <source>
        <dbReference type="EMBL" id="QBK31294.1"/>
    </source>
</evidence>
<gene>
    <name evidence="3" type="primary">ureF</name>
    <name evidence="4" type="ORF">E0E05_12190</name>
</gene>
<keyword evidence="1 3" id="KW-0996">Nickel insertion</keyword>
<proteinExistence type="inferred from homology"/>
<keyword evidence="5" id="KW-1185">Reference proteome</keyword>
<dbReference type="PANTHER" id="PTHR33620:SF1">
    <property type="entry name" value="UREASE ACCESSORY PROTEIN F"/>
    <property type="match status" value="1"/>
</dbReference>
<sequence>MSADTRALVRLMSWLSPVFPTGGFAYSAGLEEAVAVGTVDSEPSLAAWLEAGIARGAPWNDAVLLAEAHRAAADRAVLADLSALARALSVSAGRHRETVDQGAAFRDAASAWITPDALPPRDTPLPVAVGAAAGLADIARKDVLAAYLNTFATNQVQCAIRLSVTGQSGAARVLAALEPVIAKTAARAAEATLDDLGSCAIGSDIASMNHEMRQPRLFLS</sequence>
<protein>
    <recommendedName>
        <fullName evidence="3">Urease accessory protein UreF</fullName>
    </recommendedName>
</protein>
<keyword evidence="2 3" id="KW-0143">Chaperone</keyword>
<accession>A0A4P6V3F4</accession>
<comment type="subcellular location">
    <subcellularLocation>
        <location evidence="3">Cytoplasm</location>
    </subcellularLocation>
</comment>
<dbReference type="PIRSF" id="PIRSF009467">
    <property type="entry name" value="Ureas_acces_UreF"/>
    <property type="match status" value="1"/>
</dbReference>
<comment type="function">
    <text evidence="3">Required for maturation of urease via the functional incorporation of the urease nickel metallocenter.</text>
</comment>
<evidence type="ECO:0000256" key="3">
    <source>
        <dbReference type="HAMAP-Rule" id="MF_01385"/>
    </source>
</evidence>
<dbReference type="InterPro" id="IPR038277">
    <property type="entry name" value="UreF_sf"/>
</dbReference>
<evidence type="ECO:0000256" key="2">
    <source>
        <dbReference type="ARBA" id="ARBA00023186"/>
    </source>
</evidence>
<evidence type="ECO:0000313" key="5">
    <source>
        <dbReference type="Proteomes" id="UP000293719"/>
    </source>
</evidence>
<dbReference type="OrthoDB" id="9798772at2"/>
<evidence type="ECO:0000256" key="1">
    <source>
        <dbReference type="ARBA" id="ARBA00022988"/>
    </source>
</evidence>
<dbReference type="AlphaFoldDB" id="A0A4P6V3F4"/>
<dbReference type="RefSeq" id="WP_131616962.1">
    <property type="nucleotide sequence ID" value="NZ_CP036532.1"/>
</dbReference>
<dbReference type="GO" id="GO:0005737">
    <property type="term" value="C:cytoplasm"/>
    <property type="evidence" value="ECO:0007669"/>
    <property type="project" value="UniProtKB-SubCell"/>
</dbReference>
<organism evidence="4 5">
    <name type="scientific">Roseitalea porphyridii</name>
    <dbReference type="NCBI Taxonomy" id="1852022"/>
    <lineage>
        <taxon>Bacteria</taxon>
        <taxon>Pseudomonadati</taxon>
        <taxon>Pseudomonadota</taxon>
        <taxon>Alphaproteobacteria</taxon>
        <taxon>Hyphomicrobiales</taxon>
        <taxon>Ahrensiaceae</taxon>
        <taxon>Roseitalea</taxon>
    </lineage>
</organism>
<dbReference type="KEGG" id="rpod:E0E05_12190"/>